<keyword evidence="4" id="KW-0998">Cell outer membrane</keyword>
<evidence type="ECO:0000256" key="5">
    <source>
        <dbReference type="SAM" id="Phobius"/>
    </source>
</evidence>
<dbReference type="InterPro" id="IPR045584">
    <property type="entry name" value="Pilin-like"/>
</dbReference>
<evidence type="ECO:0000313" key="6">
    <source>
        <dbReference type="EMBL" id="MDP9763823.1"/>
    </source>
</evidence>
<keyword evidence="5" id="KW-0472">Membrane</keyword>
<accession>A0ABT9MB60</accession>
<keyword evidence="5" id="KW-0812">Transmembrane</keyword>
<sequence>MNRPTHTQGFTLIEALIATAILGLIMVAVMSLLPSLATTNAASRNEQRAVLAAKAYFENVRAEYARLGAPAGQGFDKDPTTIALDGTGDGLTCTRNAATTVTSAPLTTGGVAVPVLKRVTLTCTIQGRDYTFALDIPRPGL</sequence>
<keyword evidence="5" id="KW-1133">Transmembrane helix</keyword>
<evidence type="ECO:0000313" key="7">
    <source>
        <dbReference type="Proteomes" id="UP001232163"/>
    </source>
</evidence>
<keyword evidence="7" id="KW-1185">Reference proteome</keyword>
<organism evidence="6 7">
    <name type="scientific">Deinococcus enclensis</name>
    <dbReference type="NCBI Taxonomy" id="1049582"/>
    <lineage>
        <taxon>Bacteria</taxon>
        <taxon>Thermotogati</taxon>
        <taxon>Deinococcota</taxon>
        <taxon>Deinococci</taxon>
        <taxon>Deinococcales</taxon>
        <taxon>Deinococcaceae</taxon>
        <taxon>Deinococcus</taxon>
    </lineage>
</organism>
<protein>
    <submittedName>
        <fullName evidence="6">Prepilin-type N-terminal cleavage/methylation domain-containing protein</fullName>
    </submittedName>
</protein>
<name>A0ABT9MB60_9DEIO</name>
<gene>
    <name evidence="6" type="ORF">QO006_001240</name>
</gene>
<dbReference type="Gene3D" id="3.30.700.10">
    <property type="entry name" value="Glycoprotein, Type 4 Pilin"/>
    <property type="match status" value="1"/>
</dbReference>
<dbReference type="NCBIfam" id="TIGR02532">
    <property type="entry name" value="IV_pilin_GFxxxE"/>
    <property type="match status" value="1"/>
</dbReference>
<dbReference type="SUPFAM" id="SSF54523">
    <property type="entry name" value="Pili subunits"/>
    <property type="match status" value="1"/>
</dbReference>
<evidence type="ECO:0000256" key="3">
    <source>
        <dbReference type="ARBA" id="ARBA00022764"/>
    </source>
</evidence>
<reference evidence="6 7" key="1">
    <citation type="submission" date="2023-07" db="EMBL/GenBank/DDBJ databases">
        <title>Genomic Encyclopedia of Type Strains, Phase IV (KMG-IV): sequencing the most valuable type-strain genomes for metagenomic binning, comparative biology and taxonomic classification.</title>
        <authorList>
            <person name="Goeker M."/>
        </authorList>
    </citation>
    <scope>NUCLEOTIDE SEQUENCE [LARGE SCALE GENOMIC DNA]</scope>
    <source>
        <strain evidence="6 7">NIO-1023</strain>
    </source>
</reference>
<dbReference type="Proteomes" id="UP001232163">
    <property type="component" value="Unassembled WGS sequence"/>
</dbReference>
<dbReference type="InterPro" id="IPR012902">
    <property type="entry name" value="N_methyl_site"/>
</dbReference>
<dbReference type="PROSITE" id="PS00409">
    <property type="entry name" value="PROKAR_NTER_METHYL"/>
    <property type="match status" value="1"/>
</dbReference>
<feature type="transmembrane region" description="Helical" evidence="5">
    <location>
        <begin position="12"/>
        <end position="33"/>
    </location>
</feature>
<keyword evidence="3" id="KW-0574">Periplasm</keyword>
<dbReference type="Pfam" id="PF07963">
    <property type="entry name" value="N_methyl"/>
    <property type="match status" value="1"/>
</dbReference>
<comment type="subcellular location">
    <subcellularLocation>
        <location evidence="1">Cell outer membrane</location>
        <topology evidence="1">Single-pass membrane protein</topology>
    </subcellularLocation>
    <subcellularLocation>
        <location evidence="2">Periplasm</location>
    </subcellularLocation>
</comment>
<comment type="caution">
    <text evidence="6">The sequence shown here is derived from an EMBL/GenBank/DDBJ whole genome shotgun (WGS) entry which is preliminary data.</text>
</comment>
<proteinExistence type="predicted"/>
<dbReference type="EMBL" id="JAURUR010000002">
    <property type="protein sequence ID" value="MDP9763823.1"/>
    <property type="molecule type" value="Genomic_DNA"/>
</dbReference>
<evidence type="ECO:0000256" key="2">
    <source>
        <dbReference type="ARBA" id="ARBA00004418"/>
    </source>
</evidence>
<evidence type="ECO:0000256" key="4">
    <source>
        <dbReference type="ARBA" id="ARBA00023237"/>
    </source>
</evidence>
<dbReference type="RefSeq" id="WP_307464946.1">
    <property type="nucleotide sequence ID" value="NZ_JAURUR010000002.1"/>
</dbReference>
<evidence type="ECO:0000256" key="1">
    <source>
        <dbReference type="ARBA" id="ARBA00004203"/>
    </source>
</evidence>